<evidence type="ECO:0000313" key="1">
    <source>
        <dbReference type="EMBL" id="KAA1258935.1"/>
    </source>
</evidence>
<protein>
    <submittedName>
        <fullName evidence="1">Uncharacterized protein</fullName>
    </submittedName>
</protein>
<dbReference type="AlphaFoldDB" id="A0A5B1CG78"/>
<proteinExistence type="predicted"/>
<keyword evidence="2" id="KW-1185">Reference proteome</keyword>
<accession>A0A5B1CG78</accession>
<gene>
    <name evidence="1" type="ORF">LF1_14590</name>
</gene>
<organism evidence="1 2">
    <name type="scientific">Rubripirellula obstinata</name>
    <dbReference type="NCBI Taxonomy" id="406547"/>
    <lineage>
        <taxon>Bacteria</taxon>
        <taxon>Pseudomonadati</taxon>
        <taxon>Planctomycetota</taxon>
        <taxon>Planctomycetia</taxon>
        <taxon>Pirellulales</taxon>
        <taxon>Pirellulaceae</taxon>
        <taxon>Rubripirellula</taxon>
    </lineage>
</organism>
<evidence type="ECO:0000313" key="2">
    <source>
        <dbReference type="Proteomes" id="UP000322699"/>
    </source>
</evidence>
<sequence length="60" mass="6880">MRSNLLEKVQELCPTILAELILDWILAALATQITTTLRVDESFDHSFVNTERGFKNQITM</sequence>
<dbReference type="Proteomes" id="UP000322699">
    <property type="component" value="Unassembled WGS sequence"/>
</dbReference>
<reference evidence="1 2" key="1">
    <citation type="submission" date="2019-08" db="EMBL/GenBank/DDBJ databases">
        <title>Deep-cultivation of Planctomycetes and their phenomic and genomic characterization uncovers novel biology.</title>
        <authorList>
            <person name="Wiegand S."/>
            <person name="Jogler M."/>
            <person name="Boedeker C."/>
            <person name="Pinto D."/>
            <person name="Vollmers J."/>
            <person name="Rivas-Marin E."/>
            <person name="Kohn T."/>
            <person name="Peeters S.H."/>
            <person name="Heuer A."/>
            <person name="Rast P."/>
            <person name="Oberbeckmann S."/>
            <person name="Bunk B."/>
            <person name="Jeske O."/>
            <person name="Meyerdierks A."/>
            <person name="Storesund J.E."/>
            <person name="Kallscheuer N."/>
            <person name="Luecker S."/>
            <person name="Lage O.M."/>
            <person name="Pohl T."/>
            <person name="Merkel B.J."/>
            <person name="Hornburger P."/>
            <person name="Mueller R.-W."/>
            <person name="Bruemmer F."/>
            <person name="Labrenz M."/>
            <person name="Spormann A.M."/>
            <person name="Op Den Camp H."/>
            <person name="Overmann J."/>
            <person name="Amann R."/>
            <person name="Jetten M.S.M."/>
            <person name="Mascher T."/>
            <person name="Medema M.H."/>
            <person name="Devos D.P."/>
            <person name="Kaster A.-K."/>
            <person name="Ovreas L."/>
            <person name="Rohde M."/>
            <person name="Galperin M.Y."/>
            <person name="Jogler C."/>
        </authorList>
    </citation>
    <scope>NUCLEOTIDE SEQUENCE [LARGE SCALE GENOMIC DNA]</scope>
    <source>
        <strain evidence="1 2">LF1</strain>
    </source>
</reference>
<dbReference type="EMBL" id="VRLW01000001">
    <property type="protein sequence ID" value="KAA1258935.1"/>
    <property type="molecule type" value="Genomic_DNA"/>
</dbReference>
<comment type="caution">
    <text evidence="1">The sequence shown here is derived from an EMBL/GenBank/DDBJ whole genome shotgun (WGS) entry which is preliminary data.</text>
</comment>
<name>A0A5B1CG78_9BACT</name>